<dbReference type="InterPro" id="IPR003439">
    <property type="entry name" value="ABC_transporter-like_ATP-bd"/>
</dbReference>
<keyword evidence="5" id="KW-0547">Nucleotide-binding</keyword>
<dbReference type="InterPro" id="IPR041102">
    <property type="entry name" value="UvrA_inter"/>
</dbReference>
<dbReference type="NCBIfam" id="NF001503">
    <property type="entry name" value="PRK00349.1"/>
    <property type="match status" value="1"/>
</dbReference>
<evidence type="ECO:0000256" key="9">
    <source>
        <dbReference type="ARBA" id="ARBA00022833"/>
    </source>
</evidence>
<dbReference type="EMBL" id="JAWDJT010000005">
    <property type="protein sequence ID" value="MDU0370710.1"/>
    <property type="molecule type" value="Genomic_DNA"/>
</dbReference>
<evidence type="ECO:0000256" key="2">
    <source>
        <dbReference type="ARBA" id="ARBA00022490"/>
    </source>
</evidence>
<keyword evidence="11" id="KW-0267">Excision nuclease</keyword>
<evidence type="ECO:0000313" key="20">
    <source>
        <dbReference type="Proteomes" id="UP001250698"/>
    </source>
</evidence>
<accession>A0ABU3THJ6</accession>
<evidence type="ECO:0000256" key="16">
    <source>
        <dbReference type="ARBA" id="ARBA00042156"/>
    </source>
</evidence>
<name>A0ABU3THJ6_9BACT</name>
<keyword evidence="4" id="KW-0677">Repeat</keyword>
<reference evidence="19 20" key="1">
    <citation type="submission" date="2023-10" db="EMBL/GenBank/DDBJ databases">
        <title>Hymenobacter endophyticus sp. nov., an isolate from the leaf tissues of wheat.</title>
        <authorList>
            <person name="Dai Y."/>
        </authorList>
    </citation>
    <scope>NUCLEOTIDE SEQUENCE [LARGE SCALE GENOMIC DNA]</scope>
    <source>
        <strain evidence="19 20">ZK17L-C2</strain>
    </source>
</reference>
<sequence>MAKKTTAPSTTAKPAAPKAARPSKAPKAATPVAPAEAPAAATPRKAPKTTKAPKPTAAAVADGTDHHSTAAVQAVPRQEQINEAVLENQARIQGQLLGPADLEAPYIEVYGAREHNLKNVSVQIPRGRLVVFTGISGSGKSSLAFDTIYAEGQRRYMETFSAYARSFMGGLERPDVDKIEGLSPVISIEQKTTSRNPRSTVGTITEIYDFLRLLYARTAEAFSYATGQKMIRQSDDQIINYILKEYDGKKLVVLAPVVKGRKGHYRELFQQIAKLGFTKVRVDGELLDITPKMQVDRYKIHDIEIVIDRLVVKEEDRFRLSGSVQNALTQGKGTMLVLDADKKKDNTQFFSRFLMDPATGIAYDDPAPNTFSFNSPYGACPTCNGLGEVQEITEETVMPDKKLSISRGGIAPLGEYRDIWIFQQLSLIVKKHKASLSTPIEKLPADLIERLLHGVPEDEDADPKKANYVEPFEGIIPFLRRQMESESDNIREWIQQYTQAQECPECHGYRLKKESLHFKIAGKHIGELSVLDLNELAAWFEGLEDRLSERQNLIARELLKEIRKRIGFLLEVGLDYLNLHRSVRTLSGGESQRIRLATQIGTQLVGVLYIMDEPSIGLHQRDNERLIKALQHLRDLGNSVIVVEHDKDMILHADHVLDIGPGAGIHGGQIVASGTPSEIFTSGSLTSQYLSGQKHIELRKKKRAGEGNELVLRGAKGHNLKNVTAKFPLGKLIAVTGVSGSGKSSLIHDTLYPILNQHFFNAKREPLAYDKIEGLEFIDKVIEVDQSPIGRTPRSNPATYTGVFTEIRQLFSSLPEAKIRGYGPGRFSFNVKGGRCETCEGAGMRTIEMNFLPDVHVPCETCKGRRYNRETLEVRFKGKSITDVLDMTVEKAVEFFEFQPRILRKIQTLNEVGLGYLTLGQQATTLSGGEAQRVKLATELSKKDTGKTFYILDEPTTGLHFEDINHLSVVLHKLADKGNTVLIIEHNLDLIKVADHIIDIGPEGGGGGGTIVAQGTPEQVAKACKGHTSRFLAEELRVSKYAEVG</sequence>
<evidence type="ECO:0000256" key="10">
    <source>
        <dbReference type="ARBA" id="ARBA00022840"/>
    </source>
</evidence>
<feature type="domain" description="ABC transporter" evidence="18">
    <location>
        <begin position="696"/>
        <end position="1033"/>
    </location>
</feature>
<evidence type="ECO:0000256" key="3">
    <source>
        <dbReference type="ARBA" id="ARBA00022723"/>
    </source>
</evidence>
<keyword evidence="13" id="KW-0234">DNA repair</keyword>
<evidence type="ECO:0000256" key="14">
    <source>
        <dbReference type="ARBA" id="ARBA00038000"/>
    </source>
</evidence>
<evidence type="ECO:0000256" key="4">
    <source>
        <dbReference type="ARBA" id="ARBA00022737"/>
    </source>
</evidence>
<evidence type="ECO:0000256" key="11">
    <source>
        <dbReference type="ARBA" id="ARBA00022881"/>
    </source>
</evidence>
<evidence type="ECO:0000256" key="12">
    <source>
        <dbReference type="ARBA" id="ARBA00023125"/>
    </source>
</evidence>
<feature type="region of interest" description="Disordered" evidence="17">
    <location>
        <begin position="1"/>
        <end position="66"/>
    </location>
</feature>
<dbReference type="PROSITE" id="PS50893">
    <property type="entry name" value="ABC_TRANSPORTER_2"/>
    <property type="match status" value="1"/>
</dbReference>
<dbReference type="Pfam" id="PF17760">
    <property type="entry name" value="UvrA_inter"/>
    <property type="match status" value="1"/>
</dbReference>
<evidence type="ECO:0000256" key="6">
    <source>
        <dbReference type="ARBA" id="ARBA00022763"/>
    </source>
</evidence>
<evidence type="ECO:0000256" key="13">
    <source>
        <dbReference type="ARBA" id="ARBA00023204"/>
    </source>
</evidence>
<keyword evidence="3" id="KW-0479">Metal-binding</keyword>
<dbReference type="InterPro" id="IPR017871">
    <property type="entry name" value="ABC_transporter-like_CS"/>
</dbReference>
<evidence type="ECO:0000256" key="7">
    <source>
        <dbReference type="ARBA" id="ARBA00022769"/>
    </source>
</evidence>
<dbReference type="PROSITE" id="PS00211">
    <property type="entry name" value="ABC_TRANSPORTER_1"/>
    <property type="match status" value="2"/>
</dbReference>
<evidence type="ECO:0000256" key="15">
    <source>
        <dbReference type="ARBA" id="ARBA00039316"/>
    </source>
</evidence>
<dbReference type="NCBIfam" id="TIGR00630">
    <property type="entry name" value="uvra"/>
    <property type="match status" value="1"/>
</dbReference>
<dbReference type="Proteomes" id="UP001250698">
    <property type="component" value="Unassembled WGS sequence"/>
</dbReference>
<keyword evidence="19" id="KW-0378">Hydrolase</keyword>
<keyword evidence="8" id="KW-0863">Zinc-finger</keyword>
<comment type="similarity">
    <text evidence="14">Belongs to the ABC transporter superfamily. UvrA family.</text>
</comment>
<evidence type="ECO:0000259" key="18">
    <source>
        <dbReference type="PROSITE" id="PS50893"/>
    </source>
</evidence>
<dbReference type="PANTHER" id="PTHR43152">
    <property type="entry name" value="UVRABC SYSTEM PROTEIN A"/>
    <property type="match status" value="1"/>
</dbReference>
<keyword evidence="20" id="KW-1185">Reference proteome</keyword>
<evidence type="ECO:0000256" key="8">
    <source>
        <dbReference type="ARBA" id="ARBA00022771"/>
    </source>
</evidence>
<proteinExistence type="inferred from homology"/>
<dbReference type="InterPro" id="IPR013815">
    <property type="entry name" value="ATP_grasp_subdomain_1"/>
</dbReference>
<dbReference type="Gene3D" id="1.10.8.280">
    <property type="entry name" value="ABC transporter ATPase domain-like"/>
    <property type="match status" value="1"/>
</dbReference>
<feature type="compositionally biased region" description="Low complexity" evidence="17">
    <location>
        <begin position="1"/>
        <end position="61"/>
    </location>
</feature>
<keyword evidence="6" id="KW-0227">DNA damage</keyword>
<dbReference type="Gene3D" id="3.30.1490.20">
    <property type="entry name" value="ATP-grasp fold, A domain"/>
    <property type="match status" value="1"/>
</dbReference>
<dbReference type="InterPro" id="IPR004602">
    <property type="entry name" value="UvrA"/>
</dbReference>
<evidence type="ECO:0000256" key="5">
    <source>
        <dbReference type="ARBA" id="ARBA00022741"/>
    </source>
</evidence>
<evidence type="ECO:0000256" key="17">
    <source>
        <dbReference type="SAM" id="MobiDB-lite"/>
    </source>
</evidence>
<comment type="caution">
    <text evidence="19">The sequence shown here is derived from an EMBL/GenBank/DDBJ whole genome shotgun (WGS) entry which is preliminary data.</text>
</comment>
<gene>
    <name evidence="19" type="primary">uvrA</name>
    <name evidence="19" type="ORF">ROI90_09925</name>
</gene>
<evidence type="ECO:0000256" key="1">
    <source>
        <dbReference type="ARBA" id="ARBA00004496"/>
    </source>
</evidence>
<keyword evidence="10" id="KW-0067">ATP-binding</keyword>
<dbReference type="Gene3D" id="1.20.1580.10">
    <property type="entry name" value="ABC transporter ATPase like domain"/>
    <property type="match status" value="2"/>
</dbReference>
<dbReference type="InterPro" id="IPR041552">
    <property type="entry name" value="UvrA_DNA-bd"/>
</dbReference>
<keyword evidence="2" id="KW-0963">Cytoplasm</keyword>
<organism evidence="19 20">
    <name type="scientific">Hymenobacter endophyticus</name>
    <dbReference type="NCBI Taxonomy" id="3076335"/>
    <lineage>
        <taxon>Bacteria</taxon>
        <taxon>Pseudomonadati</taxon>
        <taxon>Bacteroidota</taxon>
        <taxon>Cytophagia</taxon>
        <taxon>Cytophagales</taxon>
        <taxon>Hymenobacteraceae</taxon>
        <taxon>Hymenobacter</taxon>
    </lineage>
</organism>
<comment type="subcellular location">
    <subcellularLocation>
        <location evidence="1">Cytoplasm</location>
    </subcellularLocation>
</comment>
<dbReference type="Gene3D" id="3.40.50.300">
    <property type="entry name" value="P-loop containing nucleotide triphosphate hydrolases"/>
    <property type="match status" value="2"/>
</dbReference>
<dbReference type="Pfam" id="PF17755">
    <property type="entry name" value="UvrA_DNA-bind"/>
    <property type="match status" value="1"/>
</dbReference>
<evidence type="ECO:0000313" key="19">
    <source>
        <dbReference type="EMBL" id="MDU0370710.1"/>
    </source>
</evidence>
<dbReference type="InterPro" id="IPR027417">
    <property type="entry name" value="P-loop_NTPase"/>
</dbReference>
<keyword evidence="7" id="KW-0228">DNA excision</keyword>
<dbReference type="GO" id="GO:0016787">
    <property type="term" value="F:hydrolase activity"/>
    <property type="evidence" value="ECO:0007669"/>
    <property type="project" value="UniProtKB-KW"/>
</dbReference>
<protein>
    <recommendedName>
        <fullName evidence="15">UvrABC system protein A</fullName>
    </recommendedName>
    <alternativeName>
        <fullName evidence="16">Excinuclease ABC subunit A</fullName>
    </alternativeName>
</protein>
<dbReference type="PANTHER" id="PTHR43152:SF3">
    <property type="entry name" value="UVRABC SYSTEM PROTEIN A"/>
    <property type="match status" value="1"/>
</dbReference>
<dbReference type="CDD" id="cd03271">
    <property type="entry name" value="ABC_UvrA_II"/>
    <property type="match status" value="1"/>
</dbReference>
<dbReference type="SUPFAM" id="SSF52540">
    <property type="entry name" value="P-loop containing nucleoside triphosphate hydrolases"/>
    <property type="match status" value="2"/>
</dbReference>
<dbReference type="RefSeq" id="WP_315998190.1">
    <property type="nucleotide sequence ID" value="NZ_JAWDJT010000005.1"/>
</dbReference>
<keyword evidence="9" id="KW-0862">Zinc</keyword>
<keyword evidence="12" id="KW-0238">DNA-binding</keyword>